<dbReference type="GO" id="GO:0003700">
    <property type="term" value="F:DNA-binding transcription factor activity"/>
    <property type="evidence" value="ECO:0007669"/>
    <property type="project" value="InterPro"/>
</dbReference>
<feature type="domain" description="HTH merR-type" evidence="2">
    <location>
        <begin position="41"/>
        <end position="110"/>
    </location>
</feature>
<dbReference type="PANTHER" id="PTHR30204:SF93">
    <property type="entry name" value="HTH MERR-TYPE DOMAIN-CONTAINING PROTEIN"/>
    <property type="match status" value="1"/>
</dbReference>
<evidence type="ECO:0000256" key="1">
    <source>
        <dbReference type="ARBA" id="ARBA00023125"/>
    </source>
</evidence>
<keyword evidence="1" id="KW-0238">DNA-binding</keyword>
<accession>K6XGU2</accession>
<dbReference type="InterPro" id="IPR009061">
    <property type="entry name" value="DNA-bd_dom_put_sf"/>
</dbReference>
<gene>
    <name evidence="3" type="ORF">KILIM_098_00020</name>
</gene>
<evidence type="ECO:0000259" key="2">
    <source>
        <dbReference type="PROSITE" id="PS50937"/>
    </source>
</evidence>
<reference evidence="3 4" key="1">
    <citation type="submission" date="2012-08" db="EMBL/GenBank/DDBJ databases">
        <title>Whole genome shotgun sequence of Kineosphaera limosa NBRC 100340.</title>
        <authorList>
            <person name="Yoshida I."/>
            <person name="Isaki S."/>
            <person name="Hosoyama A."/>
            <person name="Tsuchikane K."/>
            <person name="Katsumata H."/>
            <person name="Ando Y."/>
            <person name="Ohji S."/>
            <person name="Hamada M."/>
            <person name="Tamura T."/>
            <person name="Yamazoe A."/>
            <person name="Yamazaki S."/>
            <person name="Fujita N."/>
        </authorList>
    </citation>
    <scope>NUCLEOTIDE SEQUENCE [LARGE SCALE GENOMIC DNA]</scope>
    <source>
        <strain evidence="3 4">NBRC 100340</strain>
    </source>
</reference>
<keyword evidence="4" id="KW-1185">Reference proteome</keyword>
<comment type="caution">
    <text evidence="3">The sequence shown here is derived from an EMBL/GenBank/DDBJ whole genome shotgun (WGS) entry which is preliminary data.</text>
</comment>
<sequence length="176" mass="19272">MPDPCPAPSGDGAAEQLSGLQLPRERALPASALTQAGGAGTMKIGEVSERVGLSLRSMRHYEHEGLITPAGRTPGGFRLYSEFDVQRLLLIMQMKPLGYTLEQMREVLTDLDTMAGRGSNDPASRAAARDRLEELSRDVDVRYAVAERRLAIAGMFRDHLQAEFEPHPPPPPQPSR</sequence>
<dbReference type="PROSITE" id="PS50937">
    <property type="entry name" value="HTH_MERR_2"/>
    <property type="match status" value="1"/>
</dbReference>
<dbReference type="RefSeq" id="WP_006594596.1">
    <property type="nucleotide sequence ID" value="NZ_BAHD01000098.1"/>
</dbReference>
<organism evidence="3 4">
    <name type="scientific">Kineosphaera limosa NBRC 100340</name>
    <dbReference type="NCBI Taxonomy" id="1184609"/>
    <lineage>
        <taxon>Bacteria</taxon>
        <taxon>Bacillati</taxon>
        <taxon>Actinomycetota</taxon>
        <taxon>Actinomycetes</taxon>
        <taxon>Micrococcales</taxon>
        <taxon>Dermatophilaceae</taxon>
        <taxon>Kineosphaera</taxon>
    </lineage>
</organism>
<dbReference type="PANTHER" id="PTHR30204">
    <property type="entry name" value="REDOX-CYCLING DRUG-SENSING TRANSCRIPTIONAL ACTIVATOR SOXR"/>
    <property type="match status" value="1"/>
</dbReference>
<dbReference type="PRINTS" id="PR00040">
    <property type="entry name" value="HTHMERR"/>
</dbReference>
<dbReference type="Proteomes" id="UP000008366">
    <property type="component" value="Unassembled WGS sequence"/>
</dbReference>
<dbReference type="SMART" id="SM00422">
    <property type="entry name" value="HTH_MERR"/>
    <property type="match status" value="1"/>
</dbReference>
<dbReference type="eggNOG" id="COG0789">
    <property type="taxonomic scope" value="Bacteria"/>
</dbReference>
<dbReference type="EMBL" id="BAHD01000098">
    <property type="protein sequence ID" value="GAB98064.1"/>
    <property type="molecule type" value="Genomic_DNA"/>
</dbReference>
<protein>
    <submittedName>
        <fullName evidence="3">Putative MerR family transcriptional regulator</fullName>
    </submittedName>
</protein>
<dbReference type="SUPFAM" id="SSF46955">
    <property type="entry name" value="Putative DNA-binding domain"/>
    <property type="match status" value="1"/>
</dbReference>
<dbReference type="Pfam" id="PF13411">
    <property type="entry name" value="MerR_1"/>
    <property type="match status" value="1"/>
</dbReference>
<dbReference type="GO" id="GO:0003677">
    <property type="term" value="F:DNA binding"/>
    <property type="evidence" value="ECO:0007669"/>
    <property type="project" value="UniProtKB-KW"/>
</dbReference>
<dbReference type="STRING" id="1184609.KILIM_098_00020"/>
<dbReference type="CDD" id="cd00592">
    <property type="entry name" value="HTH_MerR-like"/>
    <property type="match status" value="1"/>
</dbReference>
<evidence type="ECO:0000313" key="4">
    <source>
        <dbReference type="Proteomes" id="UP000008366"/>
    </source>
</evidence>
<evidence type="ECO:0000313" key="3">
    <source>
        <dbReference type="EMBL" id="GAB98064.1"/>
    </source>
</evidence>
<name>K6XGU2_9MICO</name>
<dbReference type="InterPro" id="IPR047057">
    <property type="entry name" value="MerR_fam"/>
</dbReference>
<dbReference type="PROSITE" id="PS00552">
    <property type="entry name" value="HTH_MERR_1"/>
    <property type="match status" value="1"/>
</dbReference>
<dbReference type="InterPro" id="IPR000551">
    <property type="entry name" value="MerR-type_HTH_dom"/>
</dbReference>
<dbReference type="AlphaFoldDB" id="K6XGU2"/>
<proteinExistence type="predicted"/>
<dbReference type="Gene3D" id="1.10.1660.10">
    <property type="match status" value="1"/>
</dbReference>